<feature type="compositionally biased region" description="Acidic residues" evidence="1">
    <location>
        <begin position="569"/>
        <end position="578"/>
    </location>
</feature>
<dbReference type="KEGG" id="pmal:PMUG01_14083400"/>
<dbReference type="Pfam" id="PF02714">
    <property type="entry name" value="RSN1_7TM"/>
    <property type="match status" value="1"/>
</dbReference>
<dbReference type="Proteomes" id="UP000219813">
    <property type="component" value="Chromosome 14"/>
</dbReference>
<dbReference type="InterPro" id="IPR003864">
    <property type="entry name" value="CSC1/OSCA1-like_7TM"/>
</dbReference>
<dbReference type="InterPro" id="IPR045122">
    <property type="entry name" value="Csc1-like"/>
</dbReference>
<dbReference type="PANTHER" id="PTHR13018">
    <property type="entry name" value="PROBABLE MEMBRANE PROTEIN DUF221-RELATED"/>
    <property type="match status" value="1"/>
</dbReference>
<feature type="compositionally biased region" description="Polar residues" evidence="1">
    <location>
        <begin position="331"/>
        <end position="341"/>
    </location>
</feature>
<feature type="transmembrane region" description="Helical" evidence="2">
    <location>
        <begin position="790"/>
        <end position="818"/>
    </location>
</feature>
<feature type="domain" description="CSC1/OSCA1-like cytosolic" evidence="4">
    <location>
        <begin position="633"/>
        <end position="729"/>
    </location>
</feature>
<feature type="compositionally biased region" description="Basic residues" evidence="1">
    <location>
        <begin position="512"/>
        <end position="522"/>
    </location>
</feature>
<dbReference type="GeneID" id="39872145"/>
<keyword evidence="2" id="KW-1133">Transmembrane helix</keyword>
<evidence type="ECO:0000259" key="4">
    <source>
        <dbReference type="Pfam" id="PF14703"/>
    </source>
</evidence>
<evidence type="ECO:0000256" key="2">
    <source>
        <dbReference type="SAM" id="Phobius"/>
    </source>
</evidence>
<dbReference type="PANTHER" id="PTHR13018:SF114">
    <property type="entry name" value="EXPRESSED PROTEIN"/>
    <property type="match status" value="1"/>
</dbReference>
<gene>
    <name evidence="5" type="primary">PmUG01_14083400</name>
    <name evidence="5" type="ORF">PMUG01_14083400</name>
</gene>
<dbReference type="EMBL" id="LT594635">
    <property type="protein sequence ID" value="SCP03773.1"/>
    <property type="molecule type" value="Genomic_DNA"/>
</dbReference>
<dbReference type="RefSeq" id="XP_028864725.1">
    <property type="nucleotide sequence ID" value="XM_029008435.1"/>
</dbReference>
<dbReference type="Pfam" id="PF14703">
    <property type="entry name" value="PHM7_cyt"/>
    <property type="match status" value="1"/>
</dbReference>
<feature type="transmembrane region" description="Helical" evidence="2">
    <location>
        <begin position="741"/>
        <end position="762"/>
    </location>
</feature>
<feature type="transmembrane region" description="Helical" evidence="2">
    <location>
        <begin position="155"/>
        <end position="180"/>
    </location>
</feature>
<evidence type="ECO:0000256" key="1">
    <source>
        <dbReference type="SAM" id="MobiDB-lite"/>
    </source>
</evidence>
<feature type="region of interest" description="Disordered" evidence="1">
    <location>
        <begin position="377"/>
        <end position="586"/>
    </location>
</feature>
<protein>
    <submittedName>
        <fullName evidence="5">Uncharacterized protein</fullName>
    </submittedName>
</protein>
<evidence type="ECO:0000259" key="3">
    <source>
        <dbReference type="Pfam" id="PF02714"/>
    </source>
</evidence>
<feature type="transmembrane region" description="Helical" evidence="2">
    <location>
        <begin position="16"/>
        <end position="37"/>
    </location>
</feature>
<proteinExistence type="predicted"/>
<feature type="compositionally biased region" description="Basic and acidic residues" evidence="1">
    <location>
        <begin position="523"/>
        <end position="532"/>
    </location>
</feature>
<name>A0A1D3TFN9_PLAMA</name>
<sequence>MRGKKHKKLKNETEDFLIAFLFDIVFFAICVCIWLYLRKHRDESKISDHIYVLNNQAQGEGKVDKDGNAVKEDEPVEKKRKANRFRTFLNIKDDKIVNTEIKYYLFFLKANRNIIFSLCLFGTFLVLPLYLSLPRDDINNPSFFNYISAGSISDINVLTILFIITIIYSAISYTFIYFLWRKIRPSKKKTKKFLPQNFTIMVSRIDKNEINAYKIYKYFCNLTNNKVVSAYLILDYSIVYHEQKKIFNATKNLKLLKENEEKKNIKRDKSKKFFLGLLNINVNKKKKPQLPLLQVCDKNMNETCIMSECKDKNAQDGGNNSLANIEEAGRSTINNSTLQRIESNEKEGKSVDNYSDTKKDNKKLHWDDIKVGGTKIGVLEKDNNSNNNNRDGRNNDNFNGDGNNNSSNNNSSNNHSSNNHSSNNHSSNNNNSKDCNDNNNNNNDCNNNNNKDAVVNSNNNDNIDSNDKKSSKKGESVDAHKDHENMKWKEDGEIGHKEKKSSSTKMLNKSKNSCKQRCKRSKTKDNTKKANDVDYYDEDDNHDHRRHNLKDKNKEISDDQQVSFLKDTSDEDEDDKDNDEALKNSKLRKMNNNYRYKLDIEENIMRSSNNDMLFYDLDNLSTKDNDNMDMNYKGNKNRCKSESKRNIFEKLFFFLKKNKKSHWKKKLKEHLIKFYSIKNETPKKSTGVCFVSFIDTKSVHDCIHNIPFTERNKWIISSAPPNYDIIWKNLKNSSYKICARFFILNAMLLLANTIIIITVTSIDNILKLKIKKYRSENPNSGNLSAVLTTWLSPFIVIVVNSIIQPALISCVSVAIGFIRKSSEHTYVLQGNFIFLILNTIIIPLLSLSPLSSLIKVMYSDEIGQWSTRLGAYLFNSSGFFAMRYLLHCCFLTCANQLLQIPQFSIRSIVKTLTKKETSAWSFDFGYWYGLNTTILALILTFSVAVPFILPLGSLYFFLRYYIDKYNLVYEVCRTNLDSHGAIVRTAIKFMLYSVAFFQLVMFTFFSRVQNKFILVGRNILFLSSSLTTLLLLCRSTEWVSTNHIKKKKGKRTFCYLCEKNVYVNSLRDLNKLKYAYANPYETKR</sequence>
<keyword evidence="2" id="KW-0812">Transmembrane</keyword>
<dbReference type="VEuPathDB" id="PlasmoDB:PmUG01_14083400"/>
<feature type="compositionally biased region" description="Basic and acidic residues" evidence="1">
    <location>
        <begin position="465"/>
        <end position="496"/>
    </location>
</feature>
<evidence type="ECO:0000313" key="5">
    <source>
        <dbReference type="EMBL" id="SCP03773.1"/>
    </source>
</evidence>
<dbReference type="InterPro" id="IPR027815">
    <property type="entry name" value="CSC1/OSCA1-like_cyt"/>
</dbReference>
<evidence type="ECO:0000313" key="6">
    <source>
        <dbReference type="Proteomes" id="UP000219813"/>
    </source>
</evidence>
<feature type="transmembrane region" description="Helical" evidence="2">
    <location>
        <begin position="934"/>
        <end position="958"/>
    </location>
</feature>
<feature type="transmembrane region" description="Helical" evidence="2">
    <location>
        <begin position="114"/>
        <end position="133"/>
    </location>
</feature>
<feature type="transmembrane region" description="Helical" evidence="2">
    <location>
        <begin position="830"/>
        <end position="850"/>
    </location>
</feature>
<feature type="compositionally biased region" description="Basic and acidic residues" evidence="1">
    <location>
        <begin position="342"/>
        <end position="359"/>
    </location>
</feature>
<dbReference type="OrthoDB" id="365492at2759"/>
<dbReference type="GO" id="GO:0005227">
    <property type="term" value="F:calcium-activated cation channel activity"/>
    <property type="evidence" value="ECO:0007669"/>
    <property type="project" value="InterPro"/>
</dbReference>
<accession>A0A1D3TFN9</accession>
<organism evidence="5 6">
    <name type="scientific">Plasmodium malariae</name>
    <dbReference type="NCBI Taxonomy" id="5858"/>
    <lineage>
        <taxon>Eukaryota</taxon>
        <taxon>Sar</taxon>
        <taxon>Alveolata</taxon>
        <taxon>Apicomplexa</taxon>
        <taxon>Aconoidasida</taxon>
        <taxon>Haemosporida</taxon>
        <taxon>Plasmodiidae</taxon>
        <taxon>Plasmodium</taxon>
        <taxon>Plasmodium (Plasmodium)</taxon>
    </lineage>
</organism>
<dbReference type="GO" id="GO:0005886">
    <property type="term" value="C:plasma membrane"/>
    <property type="evidence" value="ECO:0007669"/>
    <property type="project" value="TreeGrafter"/>
</dbReference>
<feature type="transmembrane region" description="Helical" evidence="2">
    <location>
        <begin position="1012"/>
        <end position="1033"/>
    </location>
</feature>
<keyword evidence="6" id="KW-1185">Reference proteome</keyword>
<keyword evidence="2" id="KW-0472">Membrane</keyword>
<dbReference type="OMA" id="FFAICVC"/>
<dbReference type="AlphaFoldDB" id="A0A1D3TFN9"/>
<feature type="compositionally biased region" description="Low complexity" evidence="1">
    <location>
        <begin position="384"/>
        <end position="463"/>
    </location>
</feature>
<feature type="domain" description="CSC1/OSCA1-like 7TM region" evidence="3">
    <location>
        <begin position="742"/>
        <end position="1005"/>
    </location>
</feature>
<feature type="transmembrane region" description="Helical" evidence="2">
    <location>
        <begin position="989"/>
        <end position="1006"/>
    </location>
</feature>
<reference evidence="5 6" key="1">
    <citation type="submission" date="2016-06" db="EMBL/GenBank/DDBJ databases">
        <authorList>
            <consortium name="Pathogen Informatics"/>
        </authorList>
    </citation>
    <scope>NUCLEOTIDE SEQUENCE [LARGE SCALE GENOMIC DNA]</scope>
</reference>
<feature type="region of interest" description="Disordered" evidence="1">
    <location>
        <begin position="327"/>
        <end position="359"/>
    </location>
</feature>